<organism evidence="2 3">
    <name type="scientific">Monilinia fructigena</name>
    <dbReference type="NCBI Taxonomy" id="38457"/>
    <lineage>
        <taxon>Eukaryota</taxon>
        <taxon>Fungi</taxon>
        <taxon>Dikarya</taxon>
        <taxon>Ascomycota</taxon>
        <taxon>Pezizomycotina</taxon>
        <taxon>Leotiomycetes</taxon>
        <taxon>Helotiales</taxon>
        <taxon>Sclerotiniaceae</taxon>
        <taxon>Monilinia</taxon>
    </lineage>
</organism>
<feature type="region of interest" description="Disordered" evidence="1">
    <location>
        <begin position="17"/>
        <end position="47"/>
    </location>
</feature>
<proteinExistence type="predicted"/>
<dbReference type="Proteomes" id="UP000249056">
    <property type="component" value="Unassembled WGS sequence"/>
</dbReference>
<keyword evidence="3" id="KW-1185">Reference proteome</keyword>
<dbReference type="Gene3D" id="3.50.50.100">
    <property type="match status" value="1"/>
</dbReference>
<sequence length="153" mass="17302">MFSKQLIEYTESTFKERNYHQDQDRRKKVTEKTVEAEATGPDGKKLPRSCLTVSRMGHRNAVRPEGSHVTNPCSKGFKKRFAVNEYLVVQGTKDIGLLGCAVADMHQTAQAAKDIESHEKQLRRIKDIKPFHYTHQGSLAYIGSEKPLQMLAG</sequence>
<comment type="caution">
    <text evidence="2">The sequence shown here is derived from an EMBL/GenBank/DDBJ whole genome shotgun (WGS) entry which is preliminary data.</text>
</comment>
<name>A0A395J8Z8_9HELO</name>
<reference evidence="2 3" key="1">
    <citation type="submission" date="2018-06" db="EMBL/GenBank/DDBJ databases">
        <title>Genome Sequence of the Brown Rot Fungal Pathogen Monilinia fructigena.</title>
        <authorList>
            <person name="Landi L."/>
            <person name="De Miccolis Angelini R.M."/>
            <person name="Pollastro S."/>
            <person name="Abate D."/>
            <person name="Faretra F."/>
            <person name="Romanazzi G."/>
        </authorList>
    </citation>
    <scope>NUCLEOTIDE SEQUENCE [LARGE SCALE GENOMIC DNA]</scope>
    <source>
        <strain evidence="2 3">Mfrg269</strain>
    </source>
</reference>
<evidence type="ECO:0000313" key="3">
    <source>
        <dbReference type="Proteomes" id="UP000249056"/>
    </source>
</evidence>
<dbReference type="OrthoDB" id="3244603at2759"/>
<dbReference type="EMBL" id="QKRW01000001">
    <property type="protein sequence ID" value="RAL68594.1"/>
    <property type="molecule type" value="Genomic_DNA"/>
</dbReference>
<dbReference type="AlphaFoldDB" id="A0A395J8Z8"/>
<accession>A0A395J8Z8</accession>
<evidence type="ECO:0000313" key="2">
    <source>
        <dbReference type="EMBL" id="RAL68594.1"/>
    </source>
</evidence>
<evidence type="ECO:0000256" key="1">
    <source>
        <dbReference type="SAM" id="MobiDB-lite"/>
    </source>
</evidence>
<gene>
    <name evidence="2" type="ORF">DID88_007312</name>
</gene>
<feature type="compositionally biased region" description="Basic and acidic residues" evidence="1">
    <location>
        <begin position="17"/>
        <end position="35"/>
    </location>
</feature>
<protein>
    <submittedName>
        <fullName evidence="2">Uncharacterized protein</fullName>
    </submittedName>
</protein>